<dbReference type="OrthoDB" id="6270872at2759"/>
<feature type="coiled-coil region" evidence="1">
    <location>
        <begin position="89"/>
        <end position="188"/>
    </location>
</feature>
<comment type="caution">
    <text evidence="3">The sequence shown here is derived from an EMBL/GenBank/DDBJ whole genome shotgun (WGS) entry which is preliminary data.</text>
</comment>
<evidence type="ECO:0000256" key="2">
    <source>
        <dbReference type="SAM" id="MobiDB-lite"/>
    </source>
</evidence>
<dbReference type="EMBL" id="JTDF01006317">
    <property type="protein sequence ID" value="KAF8565679.1"/>
    <property type="molecule type" value="Genomic_DNA"/>
</dbReference>
<evidence type="ECO:0000313" key="4">
    <source>
        <dbReference type="Proteomes" id="UP000699462"/>
    </source>
</evidence>
<feature type="compositionally biased region" description="Basic and acidic residues" evidence="2">
    <location>
        <begin position="287"/>
        <end position="315"/>
    </location>
</feature>
<feature type="compositionally biased region" description="Polar residues" evidence="2">
    <location>
        <begin position="192"/>
        <end position="211"/>
    </location>
</feature>
<feature type="compositionally biased region" description="Basic and acidic residues" evidence="2">
    <location>
        <begin position="228"/>
        <end position="240"/>
    </location>
</feature>
<evidence type="ECO:0000256" key="1">
    <source>
        <dbReference type="SAM" id="Coils"/>
    </source>
</evidence>
<keyword evidence="4" id="KW-1185">Reference proteome</keyword>
<feature type="region of interest" description="Disordered" evidence="2">
    <location>
        <begin position="188"/>
        <end position="240"/>
    </location>
</feature>
<gene>
    <name evidence="3" type="ORF">P879_07755</name>
</gene>
<sequence>MHSRIVVVDEEGSGIPSDVVEQLREVVHLFSSSIEALNHSTVLLKDELQNALSAALERLEPDSNITTDAILEDFNRCTLNSSDARREYIRRLCTRLVTLEDEMRALQSENSQLKANWHLGEDQKELTDLKHTVDEISSLVRKLEERSSRNKPLYASVSSKCSEEKVTINKLQAQLNGIRERLSGLQIAQPESADQSKQTVANESTSQTENAGQKVAKSLEEDNSVEDNNIRQTHESNDDILEKNKKMSRAGTDAQHAAFQKEVQRLLERAETLTTSSGFSLQTEDNSGTHEAEDRNSMNGDGIKETPDDKPKRNQPENNDFTAFGFYAPFYGPPFCGPPNSNYYPNFSNRFPFYPAFRVPPPGLTTPNMFVNNEVRKPRKQMVHRALPCSFRVSLVCVIYIL</sequence>
<dbReference type="Proteomes" id="UP000699462">
    <property type="component" value="Unassembled WGS sequence"/>
</dbReference>
<accession>A0A8T0DCX7</accession>
<evidence type="ECO:0000313" key="3">
    <source>
        <dbReference type="EMBL" id="KAF8565679.1"/>
    </source>
</evidence>
<reference evidence="3 4" key="1">
    <citation type="submission" date="2019-07" db="EMBL/GenBank/DDBJ databases">
        <title>Annotation for the trematode Paragonimus westermani.</title>
        <authorList>
            <person name="Choi Y.-J."/>
        </authorList>
    </citation>
    <scope>NUCLEOTIDE SEQUENCE [LARGE SCALE GENOMIC DNA]</scope>
    <source>
        <strain evidence="3">180907_Pwestermani</strain>
    </source>
</reference>
<keyword evidence="1" id="KW-0175">Coiled coil</keyword>
<dbReference type="AlphaFoldDB" id="A0A8T0DCX7"/>
<feature type="region of interest" description="Disordered" evidence="2">
    <location>
        <begin position="274"/>
        <end position="318"/>
    </location>
</feature>
<organism evidence="3 4">
    <name type="scientific">Paragonimus westermani</name>
    <dbReference type="NCBI Taxonomy" id="34504"/>
    <lineage>
        <taxon>Eukaryota</taxon>
        <taxon>Metazoa</taxon>
        <taxon>Spiralia</taxon>
        <taxon>Lophotrochozoa</taxon>
        <taxon>Platyhelminthes</taxon>
        <taxon>Trematoda</taxon>
        <taxon>Digenea</taxon>
        <taxon>Plagiorchiida</taxon>
        <taxon>Troglotremata</taxon>
        <taxon>Troglotrematidae</taxon>
        <taxon>Paragonimus</taxon>
    </lineage>
</organism>
<name>A0A8T0DCX7_9TREM</name>
<feature type="compositionally biased region" description="Polar residues" evidence="2">
    <location>
        <begin position="274"/>
        <end position="286"/>
    </location>
</feature>
<proteinExistence type="predicted"/>
<protein>
    <submittedName>
        <fullName evidence="3">Uncharacterized protein</fullName>
    </submittedName>
</protein>